<evidence type="ECO:0000313" key="2">
    <source>
        <dbReference type="EMBL" id="CAK8697320.1"/>
    </source>
</evidence>
<feature type="region of interest" description="Disordered" evidence="1">
    <location>
        <begin position="1"/>
        <end position="34"/>
    </location>
</feature>
<evidence type="ECO:0000256" key="1">
    <source>
        <dbReference type="SAM" id="MobiDB-lite"/>
    </source>
</evidence>
<feature type="region of interest" description="Disordered" evidence="1">
    <location>
        <begin position="527"/>
        <end position="563"/>
    </location>
</feature>
<protein>
    <submittedName>
        <fullName evidence="2">Uncharacterized protein</fullName>
    </submittedName>
</protein>
<feature type="compositionally biased region" description="Polar residues" evidence="1">
    <location>
        <begin position="605"/>
        <end position="625"/>
    </location>
</feature>
<feature type="region of interest" description="Disordered" evidence="1">
    <location>
        <begin position="586"/>
        <end position="629"/>
    </location>
</feature>
<accession>A0ABP0H468</accession>
<feature type="region of interest" description="Disordered" evidence="1">
    <location>
        <begin position="230"/>
        <end position="272"/>
    </location>
</feature>
<reference evidence="2 3" key="1">
    <citation type="submission" date="2024-02" db="EMBL/GenBank/DDBJ databases">
        <authorList>
            <person name="Daric V."/>
            <person name="Darras S."/>
        </authorList>
    </citation>
    <scope>NUCLEOTIDE SEQUENCE [LARGE SCALE GENOMIC DNA]</scope>
</reference>
<feature type="region of interest" description="Disordered" evidence="1">
    <location>
        <begin position="642"/>
        <end position="671"/>
    </location>
</feature>
<gene>
    <name evidence="2" type="ORF">CVLEPA_LOCUS30571</name>
</gene>
<dbReference type="EMBL" id="CAWYQH010000163">
    <property type="protein sequence ID" value="CAK8697320.1"/>
    <property type="molecule type" value="Genomic_DNA"/>
</dbReference>
<sequence length="866" mass="96065">MNNNQPSSAKELPSRPSEACKESSGKAGNEPDEASLMEKLQYAILEIGKKSVKNVNKPTAASSASTNCDECKEHGSTEVHFRVRLDVEKPILEDDLDLNPLNDIDTDNSMGSNDAKFQTSQESCFSLNGKTGSNFDAFTIKKHDLLHQGRNTSPTFDLHTQAFPLIKIIFGPAPHYSRRKFPEACEGCLEKPSPDTDNISPMLSDPRLNNIKYAAVLQDRCLKCFASMDNEKASGKPSSINQPSNVTKERNFAIRDPRRKSETARRMSELSSTRDKIVEKVTREKVLPVEETKIVNKNKEQKTPCTKSTINLTDINVNLRRSSFEKSNTGSLLITPENSAIHPSAETRSKLVKDSSPLSIVHVKATSEKATDQVKTDSNKSSVTLEKSTAIQNIKIINNNHTTISSSEKHNVPEKNKTRHSILKNASDISMTTVSSNLFTLFEKKSLPSCSKQNDPVSVKHTKATSKHTPISVNMSKEMKSSSENVVKTVMQMTSLVENHETGREFVFTDSGSAPCHRSLVSASETEALAETKDSSTHSMTTEVNNVDNQQKVTNTEKNSESVQFGATAVDESSSMFEHVQMDETPLGYLCNSPPNQGKRKAESEPSSGGQVNNEDPPGSNNSVDWGNPEWANVELPTLNVKFKKRRKLNPKKEKSASHAKDNKNKSSEKDEFLASILRTCEEESPRSKSFTNTQAFEENKVKIDVKNKENQNDLNEDMELNLEQPLQENSPLNETVETVTSSCLSMETDQSPSSPILPDILPTAQDTNVNTDSGIFTSKGETFYWPFSYPSLDQLKEMPDSDDEIDSTRSYNEVVVVVERLEEEGYLPKCFVSAYNSEHTCCKCCPLFCCASPWVNINDFSIIAA</sequence>
<proteinExistence type="predicted"/>
<dbReference type="Proteomes" id="UP001642483">
    <property type="component" value="Unassembled WGS sequence"/>
</dbReference>
<comment type="caution">
    <text evidence="2">The sequence shown here is derived from an EMBL/GenBank/DDBJ whole genome shotgun (WGS) entry which is preliminary data.</text>
</comment>
<name>A0ABP0H468_CLALP</name>
<feature type="compositionally biased region" description="Basic and acidic residues" evidence="1">
    <location>
        <begin position="651"/>
        <end position="671"/>
    </location>
</feature>
<organism evidence="2 3">
    <name type="scientific">Clavelina lepadiformis</name>
    <name type="common">Light-bulb sea squirt</name>
    <name type="synonym">Ascidia lepadiformis</name>
    <dbReference type="NCBI Taxonomy" id="159417"/>
    <lineage>
        <taxon>Eukaryota</taxon>
        <taxon>Metazoa</taxon>
        <taxon>Chordata</taxon>
        <taxon>Tunicata</taxon>
        <taxon>Ascidiacea</taxon>
        <taxon>Aplousobranchia</taxon>
        <taxon>Clavelinidae</taxon>
        <taxon>Clavelina</taxon>
    </lineage>
</organism>
<evidence type="ECO:0000313" key="3">
    <source>
        <dbReference type="Proteomes" id="UP001642483"/>
    </source>
</evidence>
<feature type="compositionally biased region" description="Polar residues" evidence="1">
    <location>
        <begin position="236"/>
        <end position="246"/>
    </location>
</feature>
<feature type="compositionally biased region" description="Basic and acidic residues" evidence="1">
    <location>
        <begin position="247"/>
        <end position="272"/>
    </location>
</feature>
<keyword evidence="3" id="KW-1185">Reference proteome</keyword>
<feature type="compositionally biased region" description="Polar residues" evidence="1">
    <location>
        <begin position="537"/>
        <end position="563"/>
    </location>
</feature>